<dbReference type="EMBL" id="JAVRAA010000005">
    <property type="protein sequence ID" value="MDT0337720.1"/>
    <property type="molecule type" value="Genomic_DNA"/>
</dbReference>
<gene>
    <name evidence="2" type="ORF">RJN63_12820</name>
</gene>
<reference evidence="2" key="1">
    <citation type="submission" date="2023-02" db="EMBL/GenBank/DDBJ databases">
        <title>Description of Herbaspirillum huttiense subsp. nephrolepsisexaltata and Herbaspirillum huttiense subsp. lycopersicon.</title>
        <authorList>
            <person name="Poudel M."/>
            <person name="Sharma A."/>
            <person name="Goss E."/>
            <person name="Tapia J.H."/>
            <person name="Harmon C.M."/>
            <person name="Jones J.B."/>
        </authorList>
    </citation>
    <scope>NUCLEOTIDE SEQUENCE</scope>
    <source>
        <strain evidence="2">NC40101</strain>
    </source>
</reference>
<dbReference type="InterPro" id="IPR046025">
    <property type="entry name" value="DUF5983"/>
</dbReference>
<sequence length="285" mass="30746">MKNTNTQELVQHEYAFDCTLTAAIRVRATSREEAEEKLRKVMDAADCNGGAWPDGEPILFEASVDDGPIVLFQVDGDEVDRAASPLPHVQAVLGQIFARCEPSEIDLVVNRVMGVHPDSAAAGEDFESQVRGTGCIGDAAVVCQEFSTISGRTVADVQILLGRALAADGITDWAPGNAAAKLVNGPWCESSAGDEAHRYLDISTAHISQATMNFLEGRAGSNAIGQTVAAYEYGVFVSVPDLADVKNDVPEDLRQVFNYARKRKCSVVRFDTDGDGHRDLPTFDW</sequence>
<dbReference type="RefSeq" id="WP_284078262.1">
    <property type="nucleotide sequence ID" value="NZ_JAVLSM010000007.1"/>
</dbReference>
<accession>A0AAE4GAQ8</accession>
<proteinExistence type="predicted"/>
<dbReference type="Pfam" id="PF19419">
    <property type="entry name" value="DUF5983"/>
    <property type="match status" value="1"/>
</dbReference>
<comment type="caution">
    <text evidence="2">The sequence shown here is derived from an EMBL/GenBank/DDBJ whole genome shotgun (WGS) entry which is preliminary data.</text>
</comment>
<dbReference type="AlphaFoldDB" id="A0AAE4GAQ8"/>
<organism evidence="2">
    <name type="scientific">Herbaspirillum huttiense subsp. nephrolepidis</name>
    <dbReference type="NCBI Taxonomy" id="3075126"/>
    <lineage>
        <taxon>Bacteria</taxon>
        <taxon>Pseudomonadati</taxon>
        <taxon>Pseudomonadota</taxon>
        <taxon>Betaproteobacteria</taxon>
        <taxon>Burkholderiales</taxon>
        <taxon>Oxalobacteraceae</taxon>
        <taxon>Herbaspirillum</taxon>
    </lineage>
</organism>
<name>A0AAE4GAQ8_9BURK</name>
<evidence type="ECO:0000259" key="1">
    <source>
        <dbReference type="Pfam" id="PF19419"/>
    </source>
</evidence>
<protein>
    <recommendedName>
        <fullName evidence="1">DUF5983 domain-containing protein</fullName>
    </recommendedName>
</protein>
<feature type="domain" description="DUF5983" evidence="1">
    <location>
        <begin position="199"/>
        <end position="285"/>
    </location>
</feature>
<evidence type="ECO:0000313" key="2">
    <source>
        <dbReference type="EMBL" id="MDT0337720.1"/>
    </source>
</evidence>